<organism evidence="1">
    <name type="scientific">marine sediment metagenome</name>
    <dbReference type="NCBI Taxonomy" id="412755"/>
    <lineage>
        <taxon>unclassified sequences</taxon>
        <taxon>metagenomes</taxon>
        <taxon>ecological metagenomes</taxon>
    </lineage>
</organism>
<feature type="non-terminal residue" evidence="1">
    <location>
        <position position="122"/>
    </location>
</feature>
<evidence type="ECO:0000313" key="1">
    <source>
        <dbReference type="EMBL" id="GAH07447.1"/>
    </source>
</evidence>
<dbReference type="AlphaFoldDB" id="X1CIF9"/>
<gene>
    <name evidence="1" type="ORF">S01H4_59306</name>
</gene>
<sequence length="122" mass="13925">MGAGMGLFFLLQPILYSAPEVIDRIAAVVAGEVITLSDVRINRAFNVHDVQSVSDVSEDLFILNKLIEQKLIIQMIESDIIIPEKDLETEVRKATEKLGNVRTRRLFAMFGIGWEELREYFR</sequence>
<protein>
    <submittedName>
        <fullName evidence="1">Uncharacterized protein</fullName>
    </submittedName>
</protein>
<dbReference type="SUPFAM" id="SSF109998">
    <property type="entry name" value="Triger factor/SurA peptide-binding domain-like"/>
    <property type="match status" value="1"/>
</dbReference>
<accession>X1CIF9</accession>
<comment type="caution">
    <text evidence="1">The sequence shown here is derived from an EMBL/GenBank/DDBJ whole genome shotgun (WGS) entry which is preliminary data.</text>
</comment>
<dbReference type="InterPro" id="IPR027304">
    <property type="entry name" value="Trigger_fact/SurA_dom_sf"/>
</dbReference>
<proteinExistence type="predicted"/>
<reference evidence="1" key="1">
    <citation type="journal article" date="2014" name="Front. Microbiol.">
        <title>High frequency of phylogenetically diverse reductive dehalogenase-homologous genes in deep subseafloor sedimentary metagenomes.</title>
        <authorList>
            <person name="Kawai M."/>
            <person name="Futagami T."/>
            <person name="Toyoda A."/>
            <person name="Takaki Y."/>
            <person name="Nishi S."/>
            <person name="Hori S."/>
            <person name="Arai W."/>
            <person name="Tsubouchi T."/>
            <person name="Morono Y."/>
            <person name="Uchiyama I."/>
            <person name="Ito T."/>
            <person name="Fujiyama A."/>
            <person name="Inagaki F."/>
            <person name="Takami H."/>
        </authorList>
    </citation>
    <scope>NUCLEOTIDE SEQUENCE</scope>
    <source>
        <strain evidence="1">Expedition CK06-06</strain>
    </source>
</reference>
<dbReference type="Gene3D" id="1.10.4030.10">
    <property type="entry name" value="Porin chaperone SurA, peptide-binding domain"/>
    <property type="match status" value="1"/>
</dbReference>
<name>X1CIF9_9ZZZZ</name>
<dbReference type="EMBL" id="BART01034760">
    <property type="protein sequence ID" value="GAH07447.1"/>
    <property type="molecule type" value="Genomic_DNA"/>
</dbReference>